<dbReference type="EMBL" id="NVUL01000002">
    <property type="protein sequence ID" value="PCI82169.1"/>
    <property type="molecule type" value="Genomic_DNA"/>
</dbReference>
<dbReference type="InterPro" id="IPR011042">
    <property type="entry name" value="6-blade_b-propeller_TolB-like"/>
</dbReference>
<evidence type="ECO:0000256" key="1">
    <source>
        <dbReference type="ARBA" id="ARBA00022729"/>
    </source>
</evidence>
<organism evidence="6 7">
    <name type="scientific">SAR86 cluster bacterium</name>
    <dbReference type="NCBI Taxonomy" id="2030880"/>
    <lineage>
        <taxon>Bacteria</taxon>
        <taxon>Pseudomonadati</taxon>
        <taxon>Pseudomonadota</taxon>
        <taxon>Gammaproteobacteria</taxon>
        <taxon>SAR86 cluster</taxon>
    </lineage>
</organism>
<dbReference type="PANTHER" id="PTHR10680">
    <property type="entry name" value="PEPTIDYL-GLYCINE ALPHA-AMIDATING MONOOXYGENASE"/>
    <property type="match status" value="1"/>
</dbReference>
<comment type="caution">
    <text evidence="6">The sequence shown here is derived from an EMBL/GenBank/DDBJ whole genome shotgun (WGS) entry which is preliminary data.</text>
</comment>
<dbReference type="Gene3D" id="2.120.10.30">
    <property type="entry name" value="TolB, C-terminal domain"/>
    <property type="match status" value="1"/>
</dbReference>
<feature type="chain" id="PRO_5012088279" description="6-bladed beta-propeller" evidence="5">
    <location>
        <begin position="33"/>
        <end position="362"/>
    </location>
</feature>
<dbReference type="SUPFAM" id="SSF63829">
    <property type="entry name" value="Calcium-dependent phosphotriesterase"/>
    <property type="match status" value="1"/>
</dbReference>
<dbReference type="InterPro" id="IPR001258">
    <property type="entry name" value="NHL_repeat"/>
</dbReference>
<accession>A0A2A4XJ62</accession>
<evidence type="ECO:0000256" key="5">
    <source>
        <dbReference type="SAM" id="SignalP"/>
    </source>
</evidence>
<evidence type="ECO:0000313" key="7">
    <source>
        <dbReference type="Proteomes" id="UP000218767"/>
    </source>
</evidence>
<keyword evidence="1 5" id="KW-0732">Signal</keyword>
<feature type="repeat" description="NHL" evidence="4">
    <location>
        <begin position="223"/>
        <end position="262"/>
    </location>
</feature>
<dbReference type="Proteomes" id="UP000218767">
    <property type="component" value="Unassembled WGS sequence"/>
</dbReference>
<evidence type="ECO:0000256" key="3">
    <source>
        <dbReference type="ARBA" id="ARBA00023180"/>
    </source>
</evidence>
<keyword evidence="2" id="KW-0677">Repeat</keyword>
<evidence type="ECO:0008006" key="8">
    <source>
        <dbReference type="Google" id="ProtNLM"/>
    </source>
</evidence>
<evidence type="ECO:0000256" key="2">
    <source>
        <dbReference type="ARBA" id="ARBA00022737"/>
    </source>
</evidence>
<gene>
    <name evidence="6" type="ORF">COB20_00765</name>
</gene>
<feature type="repeat" description="NHL" evidence="4">
    <location>
        <begin position="100"/>
        <end position="153"/>
    </location>
</feature>
<evidence type="ECO:0000313" key="6">
    <source>
        <dbReference type="EMBL" id="PCI82169.1"/>
    </source>
</evidence>
<dbReference type="PROSITE" id="PS51125">
    <property type="entry name" value="NHL"/>
    <property type="match status" value="2"/>
</dbReference>
<dbReference type="AlphaFoldDB" id="A0A2A4XJ62"/>
<evidence type="ECO:0000256" key="4">
    <source>
        <dbReference type="PROSITE-ProRule" id="PRU00504"/>
    </source>
</evidence>
<protein>
    <recommendedName>
        <fullName evidence="8">6-bladed beta-propeller</fullName>
    </recommendedName>
</protein>
<name>A0A2A4XJ62_9GAMM</name>
<keyword evidence="3" id="KW-0325">Glycoprotein</keyword>
<reference evidence="7" key="1">
    <citation type="submission" date="2017-08" db="EMBL/GenBank/DDBJ databases">
        <title>A dynamic microbial community with high functional redundancy inhabits the cold, oxic subseafloor aquifer.</title>
        <authorList>
            <person name="Tully B.J."/>
            <person name="Wheat C.G."/>
            <person name="Glazer B.T."/>
            <person name="Huber J.A."/>
        </authorList>
    </citation>
    <scope>NUCLEOTIDE SEQUENCE [LARGE SCALE GENOMIC DNA]</scope>
</reference>
<feature type="signal peptide" evidence="5">
    <location>
        <begin position="1"/>
        <end position="32"/>
    </location>
</feature>
<dbReference type="PANTHER" id="PTHR10680:SF14">
    <property type="entry name" value="PEPTIDYL-GLYCINE ALPHA-AMIDATING MONOOXYGENASE"/>
    <property type="match status" value="1"/>
</dbReference>
<dbReference type="Pfam" id="PF01436">
    <property type="entry name" value="NHL"/>
    <property type="match status" value="1"/>
</dbReference>
<sequence>MNTVSKPVKQISLAIFLLVSMVAISISGSVFAQLEPINQRPNPFTTVDDWATLPDGREWGSTAGVDMDPDGRHLWAIDRCGANSCIGSSVDPIVKISPDGSVVASIGGGLMLFPHGLHVDRDGNIWVTDGQGPREDNPATAGMGHVVYKLSPEGEVLLILGQLGVAGDGTDALLETPCDVVTDADGNIYVGDGHSGQNPDATASTVARIVKFDSDGNLIKYWGGWGSEAGKLKTPHALDIDSRNRLIVGDRGNNRLQIFDLDGNYIGEFKSFSRPSGIYITDDDTIYVADSESEFDDTRNPGWHAGIRVGSLLDGIVDYFIDGTVEEYPEGSNPEGVAVDSAGNVFGAVVSGGGTLVKSARR</sequence>
<proteinExistence type="predicted"/>